<dbReference type="AlphaFoldDB" id="D5ZSP0"/>
<dbReference type="EMBL" id="DS999641">
    <property type="protein sequence ID" value="EFE64761.2"/>
    <property type="molecule type" value="Genomic_DNA"/>
</dbReference>
<feature type="compositionally biased region" description="Low complexity" evidence="1">
    <location>
        <begin position="34"/>
        <end position="55"/>
    </location>
</feature>
<gene>
    <name evidence="2" type="ORF">SSFG_00018</name>
</gene>
<evidence type="ECO:0000256" key="1">
    <source>
        <dbReference type="SAM" id="MobiDB-lite"/>
    </source>
</evidence>
<feature type="compositionally biased region" description="Low complexity" evidence="1">
    <location>
        <begin position="83"/>
        <end position="93"/>
    </location>
</feature>
<reference evidence="3" key="1">
    <citation type="submission" date="2008-12" db="EMBL/GenBank/DDBJ databases">
        <title>Annotation of Streptomyces ghanaensis ATCC 14672.</title>
        <authorList>
            <consortium name="The Broad Institute Genome Sequencing Platform"/>
            <consortium name="Broad Institute Microbial Sequencing Center"/>
            <person name="Fischbach M."/>
            <person name="Ward D."/>
            <person name="Young S."/>
            <person name="Kodira C.D."/>
            <person name="Zeng Q."/>
            <person name="Koehrsen M."/>
            <person name="Godfrey P."/>
            <person name="Alvarado L."/>
            <person name="Berlin A.M."/>
            <person name="Borenstein D."/>
            <person name="Chen Z."/>
            <person name="Engels R."/>
            <person name="Freedman E."/>
            <person name="Gellesch M."/>
            <person name="Goldberg J."/>
            <person name="Griggs A."/>
            <person name="Gujja S."/>
            <person name="Heiman D.I."/>
            <person name="Hepburn T.A."/>
            <person name="Howarth C."/>
            <person name="Jen D."/>
            <person name="Larson L."/>
            <person name="Lewis B."/>
            <person name="Mehta T."/>
            <person name="Park D."/>
            <person name="Pearson M."/>
            <person name="Roberts A."/>
            <person name="Saif S."/>
            <person name="Shea T.D."/>
            <person name="Shenoy N."/>
            <person name="Sisk P."/>
            <person name="Stolte C."/>
            <person name="Sykes S.N."/>
            <person name="Walk T."/>
            <person name="White J."/>
            <person name="Yandava C."/>
            <person name="Straight P."/>
            <person name="Clardy J."/>
            <person name="Hung D."/>
            <person name="Kolter R."/>
            <person name="Mekalanos J."/>
            <person name="Walker S."/>
            <person name="Walsh C.T."/>
            <person name="Wieland B.L.C."/>
            <person name="Ilzarbe M."/>
            <person name="Galagan J."/>
            <person name="Nusbaum C."/>
            <person name="Birren B."/>
        </authorList>
    </citation>
    <scope>NUCLEOTIDE SEQUENCE [LARGE SCALE GENOMIC DNA]</scope>
    <source>
        <strain evidence="3">ATCC 14672 / DSM 40746 / JCM 4963 / KCTC 9882 / NRRL B-12104 / FH 1290</strain>
    </source>
</reference>
<name>D5ZSP0_STRV1</name>
<feature type="region of interest" description="Disordered" evidence="1">
    <location>
        <begin position="1"/>
        <end position="98"/>
    </location>
</feature>
<evidence type="ECO:0000313" key="2">
    <source>
        <dbReference type="EMBL" id="EFE64761.2"/>
    </source>
</evidence>
<dbReference type="Gene3D" id="1.10.10.60">
    <property type="entry name" value="Homeodomain-like"/>
    <property type="match status" value="1"/>
</dbReference>
<feature type="compositionally biased region" description="Basic and acidic residues" evidence="1">
    <location>
        <begin position="16"/>
        <end position="31"/>
    </location>
</feature>
<proteinExistence type="predicted"/>
<organism evidence="2 3">
    <name type="scientific">Streptomyces viridosporus (strain ATCC 14672 / DSM 40746 / JCM 4963 / KCTC 9882 / NRRL B-12104 / FH 1290)</name>
    <name type="common">Streptomyces ghanaensis</name>
    <dbReference type="NCBI Taxonomy" id="566461"/>
    <lineage>
        <taxon>Bacteria</taxon>
        <taxon>Bacillati</taxon>
        <taxon>Actinomycetota</taxon>
        <taxon>Actinomycetes</taxon>
        <taxon>Kitasatosporales</taxon>
        <taxon>Streptomycetaceae</taxon>
        <taxon>Streptomyces</taxon>
    </lineage>
</organism>
<protein>
    <submittedName>
        <fullName evidence="2">Predicted protein</fullName>
    </submittedName>
</protein>
<accession>D5ZSP0</accession>
<dbReference type="Proteomes" id="UP000003824">
    <property type="component" value="Unassembled WGS sequence"/>
</dbReference>
<sequence length="221" mass="23674">MRASSPGKEGGARTGRGREPKLPLDRGHLETSWRLSPSPAFSSAPAAPSRLPIRRPLGDPSPHDSETRYRCHLAVSDGPSHAPQPAARRPAAADGDRRVRSVMDDSLTARTMAYARRNLTAPELTPDRIAREHAVSRSQLCAVLPRAGVNLEQCVIAERLETACRLLASPRPPARVRCGGPLRIHQPQSFHPPVPGGIRRHAAGMAATADPGRGGLPRPGN</sequence>
<evidence type="ECO:0000313" key="3">
    <source>
        <dbReference type="Proteomes" id="UP000003824"/>
    </source>
</evidence>